<keyword evidence="2" id="KW-1185">Reference proteome</keyword>
<reference evidence="1 2" key="1">
    <citation type="submission" date="2020-09" db="EMBL/GenBank/DDBJ databases">
        <title>De no assembly of potato wild relative species, Solanum commersonii.</title>
        <authorList>
            <person name="Cho K."/>
        </authorList>
    </citation>
    <scope>NUCLEOTIDE SEQUENCE [LARGE SCALE GENOMIC DNA]</scope>
    <source>
        <strain evidence="1">LZ3.2</strain>
        <tissue evidence="1">Leaf</tissue>
    </source>
</reference>
<gene>
    <name evidence="1" type="ORF">H5410_052677</name>
</gene>
<organism evidence="1 2">
    <name type="scientific">Solanum commersonii</name>
    <name type="common">Commerson's wild potato</name>
    <name type="synonym">Commerson's nightshade</name>
    <dbReference type="NCBI Taxonomy" id="4109"/>
    <lineage>
        <taxon>Eukaryota</taxon>
        <taxon>Viridiplantae</taxon>
        <taxon>Streptophyta</taxon>
        <taxon>Embryophyta</taxon>
        <taxon>Tracheophyta</taxon>
        <taxon>Spermatophyta</taxon>
        <taxon>Magnoliopsida</taxon>
        <taxon>eudicotyledons</taxon>
        <taxon>Gunneridae</taxon>
        <taxon>Pentapetalae</taxon>
        <taxon>asterids</taxon>
        <taxon>lamiids</taxon>
        <taxon>Solanales</taxon>
        <taxon>Solanaceae</taxon>
        <taxon>Solanoideae</taxon>
        <taxon>Solaneae</taxon>
        <taxon>Solanum</taxon>
    </lineage>
</organism>
<comment type="caution">
    <text evidence="1">The sequence shown here is derived from an EMBL/GenBank/DDBJ whole genome shotgun (WGS) entry which is preliminary data.</text>
</comment>
<accession>A0A9J5X267</accession>
<dbReference type="AlphaFoldDB" id="A0A9J5X267"/>
<evidence type="ECO:0000313" key="2">
    <source>
        <dbReference type="Proteomes" id="UP000824120"/>
    </source>
</evidence>
<dbReference type="EMBL" id="JACXVP010000010">
    <property type="protein sequence ID" value="KAG5582050.1"/>
    <property type="molecule type" value="Genomic_DNA"/>
</dbReference>
<proteinExistence type="predicted"/>
<dbReference type="Proteomes" id="UP000824120">
    <property type="component" value="Chromosome 10"/>
</dbReference>
<name>A0A9J5X267_SOLCO</name>
<protein>
    <submittedName>
        <fullName evidence="1">Uncharacterized protein</fullName>
    </submittedName>
</protein>
<evidence type="ECO:0000313" key="1">
    <source>
        <dbReference type="EMBL" id="KAG5582050.1"/>
    </source>
</evidence>
<sequence>MYDLVNTNMIPLVVGGDSNVINNEKENWGDDQIKNSKEANTRSGMVERMENAFSKDWIEYCVKILYIIFFPS</sequence>